<dbReference type="Proteomes" id="UP000568877">
    <property type="component" value="Unassembled WGS sequence"/>
</dbReference>
<accession>A0A6V8P2X0</accession>
<evidence type="ECO:0000313" key="4">
    <source>
        <dbReference type="Proteomes" id="UP000591948"/>
    </source>
</evidence>
<comment type="caution">
    <text evidence="1">The sequence shown here is derived from an EMBL/GenBank/DDBJ whole genome shotgun (WGS) entry which is preliminary data.</text>
</comment>
<protein>
    <submittedName>
        <fullName evidence="1">Uncharacterized protein</fullName>
    </submittedName>
</protein>
<dbReference type="AlphaFoldDB" id="A0A6V8P2X0"/>
<evidence type="ECO:0000313" key="1">
    <source>
        <dbReference type="EMBL" id="GFP26697.1"/>
    </source>
</evidence>
<gene>
    <name evidence="1" type="ORF">HKBW3S33_00112</name>
    <name evidence="2" type="ORF">HKBW3S42_00377</name>
</gene>
<sequence length="102" mass="12189">MSTLMFPKGTVQALRDLTGESRPDAALLLVLRDAVTYRLEQIEAELDAFGAKYGMSFDEYRRLWESEDRDEDYRWEAERDYLEWEALVTRKRRLEDVYGWLT</sequence>
<keyword evidence="4" id="KW-1185">Reference proteome</keyword>
<dbReference type="RefSeq" id="WP_176232925.1">
    <property type="nucleotide sequence ID" value="NZ_BLRY01000003.1"/>
</dbReference>
<organism evidence="1 4">
    <name type="scientific">Candidatus Hakubella thermalkaliphila</name>
    <dbReference type="NCBI Taxonomy" id="2754717"/>
    <lineage>
        <taxon>Bacteria</taxon>
        <taxon>Bacillati</taxon>
        <taxon>Actinomycetota</taxon>
        <taxon>Actinomycetota incertae sedis</taxon>
        <taxon>Candidatus Hakubellales</taxon>
        <taxon>Candidatus Hakubellaceae</taxon>
        <taxon>Candidatus Hakubella</taxon>
    </lineage>
</organism>
<name>A0A6V8P2X0_9ACTN</name>
<evidence type="ECO:0000313" key="2">
    <source>
        <dbReference type="EMBL" id="GFP32072.1"/>
    </source>
</evidence>
<evidence type="ECO:0000313" key="3">
    <source>
        <dbReference type="Proteomes" id="UP000568877"/>
    </source>
</evidence>
<dbReference type="EMBL" id="BLRY01000003">
    <property type="protein sequence ID" value="GFP26697.1"/>
    <property type="molecule type" value="Genomic_DNA"/>
</dbReference>
<dbReference type="Proteomes" id="UP000591948">
    <property type="component" value="Unassembled WGS sequence"/>
</dbReference>
<reference evidence="3 4" key="1">
    <citation type="journal article" date="2020" name="Front. Microbiol.">
        <title>Single-cell genomics of novel Actinobacteria with the Wood-Ljungdahl pathway discovered in a serpentinizing system.</title>
        <authorList>
            <person name="Merino N."/>
            <person name="Kawai M."/>
            <person name="Boyd E.S."/>
            <person name="Colman D.R."/>
            <person name="McGlynn S.E."/>
            <person name="Nealson K.H."/>
            <person name="Kurokawa K."/>
            <person name="Hongoh Y."/>
        </authorList>
    </citation>
    <scope>NUCLEOTIDE SEQUENCE [LARGE SCALE GENOMIC DNA]</scope>
    <source>
        <strain evidence="1 4">S33</strain>
        <strain evidence="2 3">S42</strain>
    </source>
</reference>
<proteinExistence type="predicted"/>
<dbReference type="EMBL" id="BLSA01000029">
    <property type="protein sequence ID" value="GFP32072.1"/>
    <property type="molecule type" value="Genomic_DNA"/>
</dbReference>